<keyword evidence="1" id="KW-0812">Transmembrane</keyword>
<proteinExistence type="predicted"/>
<evidence type="ECO:0000313" key="2">
    <source>
        <dbReference type="EMBL" id="MFD3227146.1"/>
    </source>
</evidence>
<dbReference type="RefSeq" id="WP_379672457.1">
    <property type="nucleotide sequence ID" value="NZ_JBHUCJ010000152.1"/>
</dbReference>
<dbReference type="Proteomes" id="UP001598201">
    <property type="component" value="Unassembled WGS sequence"/>
</dbReference>
<organism evidence="2 3">
    <name type="scientific">Rahnella sp. (strain Y9602)</name>
    <dbReference type="NCBI Taxonomy" id="2703885"/>
    <lineage>
        <taxon>Bacteria</taxon>
        <taxon>Pseudomonadati</taxon>
        <taxon>Pseudomonadota</taxon>
        <taxon>Gammaproteobacteria</taxon>
        <taxon>Enterobacterales</taxon>
        <taxon>Yersiniaceae</taxon>
        <taxon>Rahnella</taxon>
    </lineage>
</organism>
<evidence type="ECO:0000313" key="3">
    <source>
        <dbReference type="Proteomes" id="UP001598201"/>
    </source>
</evidence>
<evidence type="ECO:0000256" key="1">
    <source>
        <dbReference type="SAM" id="Phobius"/>
    </source>
</evidence>
<protein>
    <submittedName>
        <fullName evidence="2">Uncharacterized protein</fullName>
    </submittedName>
</protein>
<keyword evidence="3" id="KW-1185">Reference proteome</keyword>
<name>A0ABW6CMS9_RAHSY</name>
<gene>
    <name evidence="2" type="ORF">ACFPK4_26820</name>
</gene>
<comment type="caution">
    <text evidence="2">The sequence shown here is derived from an EMBL/GenBank/DDBJ whole genome shotgun (WGS) entry which is preliminary data.</text>
</comment>
<feature type="transmembrane region" description="Helical" evidence="1">
    <location>
        <begin position="111"/>
        <end position="131"/>
    </location>
</feature>
<reference evidence="2 3" key="1">
    <citation type="submission" date="2024-09" db="EMBL/GenBank/DDBJ databases">
        <title>Genomes of Rahnella.</title>
        <authorList>
            <person name="Mnguni F.C."/>
            <person name="Shin G.Y."/>
            <person name="Coutinho T."/>
        </authorList>
    </citation>
    <scope>NUCLEOTIDE SEQUENCE [LARGE SCALE GENOMIC DNA]</scope>
    <source>
        <strain evidence="2 3">20WA0057</strain>
    </source>
</reference>
<feature type="transmembrane region" description="Helical" evidence="1">
    <location>
        <begin position="20"/>
        <end position="41"/>
    </location>
</feature>
<sequence>MQLSALKTGAAASWAAVRLVLDIMVIGPVFIFSLLIVVNAWPSPGAFVIRQAERLVEGAAPGNVWGCAALPAGMAVNERAIPQPVTPSPYQCVPEQVRRETYITGFNHNLLTLYGLITTLYACVYLAARWLMVARKGRMSVAAFGMAVQGGKQEQKHE</sequence>
<dbReference type="EMBL" id="JBHUCJ010000152">
    <property type="protein sequence ID" value="MFD3227146.1"/>
    <property type="molecule type" value="Genomic_DNA"/>
</dbReference>
<keyword evidence="1" id="KW-0472">Membrane</keyword>
<accession>A0ABW6CMS9</accession>
<keyword evidence="1" id="KW-1133">Transmembrane helix</keyword>